<dbReference type="Gene3D" id="2.130.10.10">
    <property type="entry name" value="YVTN repeat-like/Quinoprotein amine dehydrogenase"/>
    <property type="match status" value="1"/>
</dbReference>
<dbReference type="InterPro" id="IPR019775">
    <property type="entry name" value="WD40_repeat_CS"/>
</dbReference>
<dbReference type="HOGENOM" id="CLU_1983197_0_0_1"/>
<dbReference type="OrthoDB" id="538223at2759"/>
<organism evidence="4 5">
    <name type="scientific">Tulasnella calospora MUT 4182</name>
    <dbReference type="NCBI Taxonomy" id="1051891"/>
    <lineage>
        <taxon>Eukaryota</taxon>
        <taxon>Fungi</taxon>
        <taxon>Dikarya</taxon>
        <taxon>Basidiomycota</taxon>
        <taxon>Agaricomycotina</taxon>
        <taxon>Agaricomycetes</taxon>
        <taxon>Cantharellales</taxon>
        <taxon>Tulasnellaceae</taxon>
        <taxon>Tulasnella</taxon>
    </lineage>
</organism>
<proteinExistence type="predicted"/>
<evidence type="ECO:0000256" key="2">
    <source>
        <dbReference type="ARBA" id="ARBA00022737"/>
    </source>
</evidence>
<keyword evidence="5" id="KW-1185">Reference proteome</keyword>
<evidence type="ECO:0000256" key="1">
    <source>
        <dbReference type="ARBA" id="ARBA00022574"/>
    </source>
</evidence>
<dbReference type="AlphaFoldDB" id="A0A0C3KSN4"/>
<dbReference type="InterPro" id="IPR015943">
    <property type="entry name" value="WD40/YVTN_repeat-like_dom_sf"/>
</dbReference>
<accession>A0A0C3KSN4</accession>
<feature type="repeat" description="WD" evidence="3">
    <location>
        <begin position="45"/>
        <end position="86"/>
    </location>
</feature>
<protein>
    <submittedName>
        <fullName evidence="4">Uncharacterized protein</fullName>
    </submittedName>
</protein>
<gene>
    <name evidence="4" type="ORF">M407DRAFT_99859</name>
</gene>
<dbReference type="PROSITE" id="PS50082">
    <property type="entry name" value="WD_REPEATS_2"/>
    <property type="match status" value="2"/>
</dbReference>
<dbReference type="PROSITE" id="PS00678">
    <property type="entry name" value="WD_REPEATS_1"/>
    <property type="match status" value="1"/>
</dbReference>
<feature type="repeat" description="WD" evidence="3">
    <location>
        <begin position="1"/>
        <end position="31"/>
    </location>
</feature>
<dbReference type="Proteomes" id="UP000054248">
    <property type="component" value="Unassembled WGS sequence"/>
</dbReference>
<dbReference type="Pfam" id="PF00400">
    <property type="entry name" value="WD40"/>
    <property type="match status" value="3"/>
</dbReference>
<dbReference type="PANTHER" id="PTHR19879:SF9">
    <property type="entry name" value="TRANSCRIPTION INITIATION FACTOR TFIID SUBUNIT 5"/>
    <property type="match status" value="1"/>
</dbReference>
<evidence type="ECO:0000313" key="4">
    <source>
        <dbReference type="EMBL" id="KIO24478.1"/>
    </source>
</evidence>
<reference evidence="4 5" key="1">
    <citation type="submission" date="2014-04" db="EMBL/GenBank/DDBJ databases">
        <authorList>
            <consortium name="DOE Joint Genome Institute"/>
            <person name="Kuo A."/>
            <person name="Girlanda M."/>
            <person name="Perotto S."/>
            <person name="Kohler A."/>
            <person name="Nagy L.G."/>
            <person name="Floudas D."/>
            <person name="Copeland A."/>
            <person name="Barry K.W."/>
            <person name="Cichocki N."/>
            <person name="Veneault-Fourrey C."/>
            <person name="LaButti K."/>
            <person name="Lindquist E.A."/>
            <person name="Lipzen A."/>
            <person name="Lundell T."/>
            <person name="Morin E."/>
            <person name="Murat C."/>
            <person name="Sun H."/>
            <person name="Tunlid A."/>
            <person name="Henrissat B."/>
            <person name="Grigoriev I.V."/>
            <person name="Hibbett D.S."/>
            <person name="Martin F."/>
            <person name="Nordberg H.P."/>
            <person name="Cantor M.N."/>
            <person name="Hua S.X."/>
        </authorList>
    </citation>
    <scope>NUCLEOTIDE SEQUENCE [LARGE SCALE GENOMIC DNA]</scope>
    <source>
        <strain evidence="4 5">MUT 4182</strain>
    </source>
</reference>
<dbReference type="InterPro" id="IPR036322">
    <property type="entry name" value="WD40_repeat_dom_sf"/>
</dbReference>
<dbReference type="InterPro" id="IPR001680">
    <property type="entry name" value="WD40_rpt"/>
</dbReference>
<dbReference type="SMART" id="SM00320">
    <property type="entry name" value="WD40"/>
    <property type="match status" value="3"/>
</dbReference>
<sequence>MSVRALAWSPDSQLLLSASDDKRLVLHDVRTSAGGKPGSGAVASLNGHGSWVLSASIATDGRAAISGSSDRSIKIWDLSQRSCVSTLQEQDEVWGVCWKPTSGFGAGSFASSGEGCVRFWRSAGTA</sequence>
<dbReference type="SUPFAM" id="SSF50978">
    <property type="entry name" value="WD40 repeat-like"/>
    <property type="match status" value="1"/>
</dbReference>
<evidence type="ECO:0000256" key="3">
    <source>
        <dbReference type="PROSITE-ProRule" id="PRU00221"/>
    </source>
</evidence>
<dbReference type="PANTHER" id="PTHR19879">
    <property type="entry name" value="TRANSCRIPTION INITIATION FACTOR TFIID"/>
    <property type="match status" value="1"/>
</dbReference>
<evidence type="ECO:0000313" key="5">
    <source>
        <dbReference type="Proteomes" id="UP000054248"/>
    </source>
</evidence>
<dbReference type="STRING" id="1051891.A0A0C3KSN4"/>
<dbReference type="PROSITE" id="PS50294">
    <property type="entry name" value="WD_REPEATS_REGION"/>
    <property type="match status" value="1"/>
</dbReference>
<dbReference type="EMBL" id="KN823060">
    <property type="protein sequence ID" value="KIO24478.1"/>
    <property type="molecule type" value="Genomic_DNA"/>
</dbReference>
<reference evidence="5" key="2">
    <citation type="submission" date="2015-01" db="EMBL/GenBank/DDBJ databases">
        <title>Evolutionary Origins and Diversification of the Mycorrhizal Mutualists.</title>
        <authorList>
            <consortium name="DOE Joint Genome Institute"/>
            <consortium name="Mycorrhizal Genomics Consortium"/>
            <person name="Kohler A."/>
            <person name="Kuo A."/>
            <person name="Nagy L.G."/>
            <person name="Floudas D."/>
            <person name="Copeland A."/>
            <person name="Barry K.W."/>
            <person name="Cichocki N."/>
            <person name="Veneault-Fourrey C."/>
            <person name="LaButti K."/>
            <person name="Lindquist E.A."/>
            <person name="Lipzen A."/>
            <person name="Lundell T."/>
            <person name="Morin E."/>
            <person name="Murat C."/>
            <person name="Riley R."/>
            <person name="Ohm R."/>
            <person name="Sun H."/>
            <person name="Tunlid A."/>
            <person name="Henrissat B."/>
            <person name="Grigoriev I.V."/>
            <person name="Hibbett D.S."/>
            <person name="Martin F."/>
        </authorList>
    </citation>
    <scope>NUCLEOTIDE SEQUENCE [LARGE SCALE GENOMIC DNA]</scope>
    <source>
        <strain evidence="5">MUT 4182</strain>
    </source>
</reference>
<keyword evidence="2" id="KW-0677">Repeat</keyword>
<name>A0A0C3KSN4_9AGAM</name>
<keyword evidence="1 3" id="KW-0853">WD repeat</keyword>